<keyword evidence="3" id="KW-0963">Cytoplasm</keyword>
<dbReference type="Pfam" id="PF00462">
    <property type="entry name" value="Glutaredoxin"/>
    <property type="match status" value="1"/>
</dbReference>
<dbReference type="PROSITE" id="PS51354">
    <property type="entry name" value="GLUTAREDOXIN_2"/>
    <property type="match status" value="1"/>
</dbReference>
<protein>
    <submittedName>
        <fullName evidence="6">Monothiol glutaredoxin-S2</fullName>
    </submittedName>
</protein>
<dbReference type="PANTHER" id="PTHR10168">
    <property type="entry name" value="GLUTAREDOXIN"/>
    <property type="match status" value="1"/>
</dbReference>
<gene>
    <name evidence="6" type="primary">GRXS2_0</name>
    <name evidence="6" type="ORF">CK203_085209</name>
</gene>
<dbReference type="EMBL" id="QGNW01001108">
    <property type="protein sequence ID" value="RVW55697.1"/>
    <property type="molecule type" value="Genomic_DNA"/>
</dbReference>
<comment type="caution">
    <text evidence="6">The sequence shown here is derived from an EMBL/GenBank/DDBJ whole genome shotgun (WGS) entry which is preliminary data.</text>
</comment>
<dbReference type="InterPro" id="IPR011905">
    <property type="entry name" value="GlrX-like_pln_2"/>
</dbReference>
<dbReference type="CDD" id="cd03419">
    <property type="entry name" value="GRX_GRXh_1_2_like"/>
    <property type="match status" value="1"/>
</dbReference>
<dbReference type="SUPFAM" id="SSF52833">
    <property type="entry name" value="Thioredoxin-like"/>
    <property type="match status" value="1"/>
</dbReference>
<organism evidence="6 7">
    <name type="scientific">Vitis vinifera</name>
    <name type="common">Grape</name>
    <dbReference type="NCBI Taxonomy" id="29760"/>
    <lineage>
        <taxon>Eukaryota</taxon>
        <taxon>Viridiplantae</taxon>
        <taxon>Streptophyta</taxon>
        <taxon>Embryophyta</taxon>
        <taxon>Tracheophyta</taxon>
        <taxon>Spermatophyta</taxon>
        <taxon>Magnoliopsida</taxon>
        <taxon>eudicotyledons</taxon>
        <taxon>Gunneridae</taxon>
        <taxon>Pentapetalae</taxon>
        <taxon>rosids</taxon>
        <taxon>Vitales</taxon>
        <taxon>Vitaceae</taxon>
        <taxon>Viteae</taxon>
        <taxon>Vitis</taxon>
    </lineage>
</organism>
<accession>A0A438F6Q6</accession>
<evidence type="ECO:0000256" key="4">
    <source>
        <dbReference type="ARBA" id="ARBA00023284"/>
    </source>
</evidence>
<name>A0A438F6Q6_VITVI</name>
<dbReference type="AlphaFoldDB" id="A0A438F6Q6"/>
<keyword evidence="4" id="KW-0676">Redox-active center</keyword>
<dbReference type="InterPro" id="IPR014025">
    <property type="entry name" value="Glutaredoxin_subgr"/>
</dbReference>
<dbReference type="FunFam" id="3.40.30.10:FF:000028">
    <property type="entry name" value="Glutaredoxin family protein"/>
    <property type="match status" value="1"/>
</dbReference>
<proteinExistence type="inferred from homology"/>
<dbReference type="InterPro" id="IPR036249">
    <property type="entry name" value="Thioredoxin-like_sf"/>
</dbReference>
<dbReference type="GO" id="GO:0005737">
    <property type="term" value="C:cytoplasm"/>
    <property type="evidence" value="ECO:0007669"/>
    <property type="project" value="UniProtKB-SubCell"/>
</dbReference>
<dbReference type="Proteomes" id="UP000288805">
    <property type="component" value="Unassembled WGS sequence"/>
</dbReference>
<evidence type="ECO:0000313" key="6">
    <source>
        <dbReference type="EMBL" id="RVW55697.1"/>
    </source>
</evidence>
<comment type="similarity">
    <text evidence="2">Belongs to the glutaredoxin family. CC-type subfamily.</text>
</comment>
<evidence type="ECO:0000256" key="3">
    <source>
        <dbReference type="ARBA" id="ARBA00022490"/>
    </source>
</evidence>
<dbReference type="Gene3D" id="3.40.30.10">
    <property type="entry name" value="Glutaredoxin"/>
    <property type="match status" value="1"/>
</dbReference>
<dbReference type="NCBIfam" id="TIGR02189">
    <property type="entry name" value="GlrX-like_plant"/>
    <property type="match status" value="1"/>
</dbReference>
<evidence type="ECO:0000256" key="2">
    <source>
        <dbReference type="ARBA" id="ARBA00007568"/>
    </source>
</evidence>
<dbReference type="InterPro" id="IPR002109">
    <property type="entry name" value="Glutaredoxin"/>
</dbReference>
<evidence type="ECO:0000256" key="1">
    <source>
        <dbReference type="ARBA" id="ARBA00004496"/>
    </source>
</evidence>
<dbReference type="OrthoDB" id="418495at2759"/>
<sequence length="176" mass="19453">MLIPLVSSPFTINNFHLDLKLHKQIPTASVSTTTLQGSHSPQIFLIHYFSVAYSSFHFTHPLAHFLGLKVSSAMERAVARLASERPVVIFSKSSCCMCHTIKTLFSDFGVNPAVHELDEMPRGREIEQALARLGCNPTVPTVFIGGERVGGTNEIMTLHLNRSLIPMLKRAGALWV</sequence>
<feature type="domain" description="Glutaredoxin" evidence="5">
    <location>
        <begin position="87"/>
        <end position="149"/>
    </location>
</feature>
<dbReference type="PRINTS" id="PR00160">
    <property type="entry name" value="GLUTAREDOXIN"/>
</dbReference>
<reference evidence="6 7" key="1">
    <citation type="journal article" date="2018" name="PLoS Genet.">
        <title>Population sequencing reveals clonal diversity and ancestral inbreeding in the grapevine cultivar Chardonnay.</title>
        <authorList>
            <person name="Roach M.J."/>
            <person name="Johnson D.L."/>
            <person name="Bohlmann J."/>
            <person name="van Vuuren H.J."/>
            <person name="Jones S.J."/>
            <person name="Pretorius I.S."/>
            <person name="Schmidt S.A."/>
            <person name="Borneman A.R."/>
        </authorList>
    </citation>
    <scope>NUCLEOTIDE SEQUENCE [LARGE SCALE GENOMIC DNA]</scope>
    <source>
        <strain evidence="7">cv. Chardonnay</strain>
        <tissue evidence="6">Leaf</tissue>
    </source>
</reference>
<evidence type="ECO:0000313" key="7">
    <source>
        <dbReference type="Proteomes" id="UP000288805"/>
    </source>
</evidence>
<comment type="subcellular location">
    <subcellularLocation>
        <location evidence="1">Cytoplasm</location>
    </subcellularLocation>
</comment>
<evidence type="ECO:0000259" key="5">
    <source>
        <dbReference type="Pfam" id="PF00462"/>
    </source>
</evidence>